<name>A0AAN7EDM1_QUERU</name>
<feature type="region of interest" description="Disordered" evidence="1">
    <location>
        <begin position="985"/>
        <end position="1018"/>
    </location>
</feature>
<accession>A0AAN7EDM1</accession>
<evidence type="ECO:0000313" key="4">
    <source>
        <dbReference type="Proteomes" id="UP001324115"/>
    </source>
</evidence>
<organism evidence="3 4">
    <name type="scientific">Quercus rubra</name>
    <name type="common">Northern red oak</name>
    <name type="synonym">Quercus borealis</name>
    <dbReference type="NCBI Taxonomy" id="3512"/>
    <lineage>
        <taxon>Eukaryota</taxon>
        <taxon>Viridiplantae</taxon>
        <taxon>Streptophyta</taxon>
        <taxon>Embryophyta</taxon>
        <taxon>Tracheophyta</taxon>
        <taxon>Spermatophyta</taxon>
        <taxon>Magnoliopsida</taxon>
        <taxon>eudicotyledons</taxon>
        <taxon>Gunneridae</taxon>
        <taxon>Pentapetalae</taxon>
        <taxon>rosids</taxon>
        <taxon>fabids</taxon>
        <taxon>Fagales</taxon>
        <taxon>Fagaceae</taxon>
        <taxon>Quercus</taxon>
    </lineage>
</organism>
<evidence type="ECO:0000256" key="2">
    <source>
        <dbReference type="SAM" id="Phobius"/>
    </source>
</evidence>
<evidence type="ECO:0000313" key="3">
    <source>
        <dbReference type="EMBL" id="KAK4568683.1"/>
    </source>
</evidence>
<keyword evidence="2" id="KW-0472">Membrane</keyword>
<keyword evidence="2" id="KW-1133">Transmembrane helix</keyword>
<protein>
    <recommendedName>
        <fullName evidence="5">Bacterial Ig-like domain-containing protein</fullName>
    </recommendedName>
</protein>
<evidence type="ECO:0008006" key="5">
    <source>
        <dbReference type="Google" id="ProtNLM"/>
    </source>
</evidence>
<feature type="transmembrane region" description="Helical" evidence="2">
    <location>
        <begin position="644"/>
        <end position="665"/>
    </location>
</feature>
<reference evidence="3 4" key="1">
    <citation type="journal article" date="2023" name="G3 (Bethesda)">
        <title>A haplotype-resolved chromosome-scale genome for Quercus rubra L. provides insights into the genetics of adaptive traits for red oak species.</title>
        <authorList>
            <person name="Kapoor B."/>
            <person name="Jenkins J."/>
            <person name="Schmutz J."/>
            <person name="Zhebentyayeva T."/>
            <person name="Kuelheim C."/>
            <person name="Coggeshall M."/>
            <person name="Heim C."/>
            <person name="Lasky J.R."/>
            <person name="Leites L."/>
            <person name="Islam-Faridi N."/>
            <person name="Romero-Severson J."/>
            <person name="DeLeo V.L."/>
            <person name="Lucas S.M."/>
            <person name="Lazic D."/>
            <person name="Gailing O."/>
            <person name="Carlson J."/>
            <person name="Staton M."/>
        </authorList>
    </citation>
    <scope>NUCLEOTIDE SEQUENCE [LARGE SCALE GENOMIC DNA]</scope>
    <source>
        <strain evidence="3">Pseudo-F2</strain>
    </source>
</reference>
<dbReference type="AlphaFoldDB" id="A0AAN7EDM1"/>
<feature type="compositionally biased region" description="Polar residues" evidence="1">
    <location>
        <begin position="1005"/>
        <end position="1018"/>
    </location>
</feature>
<feature type="transmembrane region" description="Helical" evidence="2">
    <location>
        <begin position="888"/>
        <end position="908"/>
    </location>
</feature>
<evidence type="ECO:0000256" key="1">
    <source>
        <dbReference type="SAM" id="MobiDB-lite"/>
    </source>
</evidence>
<comment type="caution">
    <text evidence="3">The sequence shown here is derived from an EMBL/GenBank/DDBJ whole genome shotgun (WGS) entry which is preliminary data.</text>
</comment>
<gene>
    <name evidence="3" type="ORF">RGQ29_004188</name>
</gene>
<feature type="transmembrane region" description="Helical" evidence="2">
    <location>
        <begin position="712"/>
        <end position="736"/>
    </location>
</feature>
<dbReference type="PANTHER" id="PTHR34677">
    <property type="match status" value="1"/>
</dbReference>
<keyword evidence="4" id="KW-1185">Reference proteome</keyword>
<dbReference type="Proteomes" id="UP001324115">
    <property type="component" value="Unassembled WGS sequence"/>
</dbReference>
<proteinExistence type="predicted"/>
<keyword evidence="2" id="KW-0812">Transmembrane</keyword>
<feature type="transmembrane region" description="Helical" evidence="2">
    <location>
        <begin position="686"/>
        <end position="706"/>
    </location>
</feature>
<sequence length="1018" mass="112226">MSQTSIMVYSQMGLLKLPLVVLLCSVFSLLIFIALCDTSELTVSFLETPHAFSNLNSTKFVFKVVVGGSGACTNCNITCKLDDGFGRINASQCENGTVLCEGLQDGNHKFEVCPNGTQGVGCSSYSWTVDTVPPTAYISTSTPFTNALNVSINISFSEPCTGGGGFVCSSVNACNLLVYGAGQVIPTSLKILQPNLQYSVLVGLSSTAQSARVILVMDKNFCTDSAGNKFERNKNSNFTLHFDRRSINLTTHVPRKQLQLNGETILVRATNNYKKLRVCLTFQEPVLNTSEEIKNSLKAEILYSLRMSEGSLLPLVDTKKYEGPSRFEFKVATYIFDTTVVNVSIDTNSIISRQGTSVSPVEPFAFIYDSLRPTVTLSTPFESSRPALMLRTPSRNWTRERNIPVLIKFVKPVFGFSRSHISITGGKLQSFKEVRNHIYTVVIKAEQDIVSVSVPENVTGDAAGNKNEPSNVLQVMHHSMPKISHVFYGSTTGSFVVMITTAGLLTVSIASLNSIGESSSPFPSPSQSESNLFRIACHLQVIALSGWLAVRLPVEYYELTRGLRWSIPYLSLPWERETGHTRLVMGNSSLPVNLQMSKNPKSEIMKIMLPLVGKDYESPAETPHLNSTLDQSILDGWSDFGRNMFWLAIIGGGFINVHALLLLILNLKKKNSEEQRDYGVLTSPRFEIIIVNLALTSICQASAAIIRGGTASGIAVGVLLLGVVSSLLLALLWFLYKGITCAQLLEYEEDHQEDQGFPWYKKIVRVFLVSVEEDPGWSPKEQCVSRVTILGSLYEDYRGPPKSKRPQICGGSSHTQAEAPFIQQLCGELRIYYPLLESVRRVSLAIMAGFYEDNESSKIPITFPLCIHCFHLFFLVLEKPFTKTNIQLLEITAVSSEACISAIIFVLGKKELSDKDEKKFGILMLILVLVGILPQIMNELYALYKQIKQPGVKKHFLTGLKKASPGLTNFAFRLKGVFTKQPPGLKDNIADSNSKPTSVADEDIATSTSYQVKSPNQD</sequence>
<dbReference type="PANTHER" id="PTHR34677:SF1">
    <property type="entry name" value="TRANSMEMBRANE PROTEIN"/>
    <property type="match status" value="1"/>
</dbReference>
<feature type="transmembrane region" description="Helical" evidence="2">
    <location>
        <begin position="920"/>
        <end position="944"/>
    </location>
</feature>
<dbReference type="EMBL" id="JAXUIC010000010">
    <property type="protein sequence ID" value="KAK4568683.1"/>
    <property type="molecule type" value="Genomic_DNA"/>
</dbReference>